<dbReference type="PANTHER" id="PTHR30298:SF0">
    <property type="entry name" value="PROTEIN YBFL-RELATED"/>
    <property type="match status" value="1"/>
</dbReference>
<feature type="compositionally biased region" description="Basic residues" evidence="1">
    <location>
        <begin position="255"/>
        <end position="272"/>
    </location>
</feature>
<evidence type="ECO:0000259" key="2">
    <source>
        <dbReference type="Pfam" id="PF01609"/>
    </source>
</evidence>
<dbReference type="AlphaFoldDB" id="A0A9R0NS08"/>
<accession>A0A9R0NS08</accession>
<evidence type="ECO:0000256" key="1">
    <source>
        <dbReference type="SAM" id="MobiDB-lite"/>
    </source>
</evidence>
<feature type="domain" description="Transposase IS4-like" evidence="2">
    <location>
        <begin position="142"/>
        <end position="256"/>
    </location>
</feature>
<proteinExistence type="predicted"/>
<feature type="compositionally biased region" description="Polar residues" evidence="1">
    <location>
        <begin position="406"/>
        <end position="417"/>
    </location>
</feature>
<dbReference type="Proteomes" id="UP000006138">
    <property type="component" value="Chromosome"/>
</dbReference>
<dbReference type="KEGG" id="amn:RAM_05415"/>
<evidence type="ECO:0000313" key="4">
    <source>
        <dbReference type="EMBL" id="AEK39575.1"/>
    </source>
</evidence>
<sequence length="417" mass="46727">MPAAQSCLIPVVVDRLAPVIDPDTDPRWATDLRKQLAGIPDPRDRRGVRHSIGSILALAAAAVVAGAQSFTAIGEWAADAPQPVLAALGTRFDPRQARYAAPDEATVRRVAGRVDGDLLDDVISNWLAHRDTSTTDPAETPPAAIAVDGKPLRGTFARTGGAGVHLLAAITHNTATVLGQRQVPAGNSEITWFQPLLDTIDLTGRVVTADALHTTAEHARYLHQRGADHVFTVKENQHRLHGLLDTLPWHEIPRPHHQRQRPRPQRTPHRPARTPGRFPRLPGHRLPPRHARVPHRALHHPPHQPETLRPRRSRPHQPHRPLRPPRPHRRLRPQPLAHRKQTPLGPRRHRQRRPIPNPHRHRTPRHGQPAQPRHQHTPTSRAHQHRPSTPPHRPQHHPSPHPARNTHLTSTKTLPEP</sequence>
<dbReference type="InterPro" id="IPR002559">
    <property type="entry name" value="Transposase_11"/>
</dbReference>
<keyword evidence="5" id="KW-1185">Reference proteome</keyword>
<reference evidence="4 5" key="1">
    <citation type="journal article" date="2011" name="J. Bacteriol.">
        <title>Whole genome sequence of the rifamycin B-producing strain Amycolatopsis mediterranei S699.</title>
        <authorList>
            <person name="Verma M."/>
            <person name="Kaur J."/>
            <person name="Kumar M."/>
            <person name="Kumari K."/>
            <person name="Saxena A."/>
            <person name="Anand S."/>
            <person name="Nigam A."/>
            <person name="Ravi V."/>
            <person name="Raghuvanshi S."/>
            <person name="Khurana P."/>
            <person name="Tyagi A.K."/>
            <person name="Khurana J.P."/>
            <person name="Lal R."/>
        </authorList>
    </citation>
    <scope>NUCLEOTIDE SEQUENCE [LARGE SCALE GENOMIC DNA]</scope>
    <source>
        <strain evidence="4 5">S699</strain>
    </source>
</reference>
<evidence type="ECO:0000313" key="5">
    <source>
        <dbReference type="Proteomes" id="UP000006138"/>
    </source>
</evidence>
<dbReference type="InterPro" id="IPR047647">
    <property type="entry name" value="ISAs1_transpos"/>
</dbReference>
<dbReference type="GO" id="GO:0003677">
    <property type="term" value="F:DNA binding"/>
    <property type="evidence" value="ECO:0007669"/>
    <property type="project" value="InterPro"/>
</dbReference>
<name>A0A9R0NS08_AMYMS</name>
<dbReference type="NCBIfam" id="NF033564">
    <property type="entry name" value="transpos_ISAs1"/>
    <property type="match status" value="1"/>
</dbReference>
<gene>
    <name evidence="4" type="ordered locus">RAM_05415</name>
</gene>
<dbReference type="PANTHER" id="PTHR30298">
    <property type="entry name" value="H REPEAT-ASSOCIATED PREDICTED TRANSPOSASE"/>
    <property type="match status" value="1"/>
</dbReference>
<feature type="compositionally biased region" description="Basic residues" evidence="1">
    <location>
        <begin position="310"/>
        <end position="365"/>
    </location>
</feature>
<evidence type="ECO:0000259" key="3">
    <source>
        <dbReference type="Pfam" id="PF13808"/>
    </source>
</evidence>
<feature type="domain" description="H repeat-associated protein N-terminal" evidence="3">
    <location>
        <begin position="35"/>
        <end position="127"/>
    </location>
</feature>
<feature type="compositionally biased region" description="Basic residues" evidence="1">
    <location>
        <begin position="282"/>
        <end position="302"/>
    </location>
</feature>
<dbReference type="GO" id="GO:0006313">
    <property type="term" value="P:DNA transposition"/>
    <property type="evidence" value="ECO:0007669"/>
    <property type="project" value="InterPro"/>
</dbReference>
<organism evidence="4 5">
    <name type="scientific">Amycolatopsis mediterranei (strain S699)</name>
    <name type="common">Nocardia mediterranei</name>
    <dbReference type="NCBI Taxonomy" id="713604"/>
    <lineage>
        <taxon>Bacteria</taxon>
        <taxon>Bacillati</taxon>
        <taxon>Actinomycetota</taxon>
        <taxon>Actinomycetes</taxon>
        <taxon>Pseudonocardiales</taxon>
        <taxon>Pseudonocardiaceae</taxon>
        <taxon>Amycolatopsis</taxon>
    </lineage>
</organism>
<dbReference type="GO" id="GO:0004803">
    <property type="term" value="F:transposase activity"/>
    <property type="evidence" value="ECO:0007669"/>
    <property type="project" value="InterPro"/>
</dbReference>
<feature type="region of interest" description="Disordered" evidence="1">
    <location>
        <begin position="247"/>
        <end position="417"/>
    </location>
</feature>
<dbReference type="Pfam" id="PF13808">
    <property type="entry name" value="DDE_Tnp_1_assoc"/>
    <property type="match status" value="1"/>
</dbReference>
<dbReference type="EMBL" id="CP002896">
    <property type="protein sequence ID" value="AEK39575.1"/>
    <property type="molecule type" value="Genomic_DNA"/>
</dbReference>
<dbReference type="Pfam" id="PF01609">
    <property type="entry name" value="DDE_Tnp_1"/>
    <property type="match status" value="1"/>
</dbReference>
<dbReference type="InterPro" id="IPR032806">
    <property type="entry name" value="YbfD_N"/>
</dbReference>
<dbReference type="InterPro" id="IPR051698">
    <property type="entry name" value="Transposase_11-like"/>
</dbReference>
<protein>
    <submittedName>
        <fullName evidence="4">Transposase</fullName>
    </submittedName>
</protein>